<dbReference type="SUPFAM" id="SSF51011">
    <property type="entry name" value="Glycosyl hydrolase domain"/>
    <property type="match status" value="1"/>
</dbReference>
<dbReference type="RefSeq" id="WP_047855675.1">
    <property type="nucleotide sequence ID" value="NZ_CP011509.1"/>
</dbReference>
<feature type="chain" id="PRO_5042181416" description="Alpha-amylase" evidence="7">
    <location>
        <begin position="28"/>
        <end position="420"/>
    </location>
</feature>
<dbReference type="GO" id="GO:0005509">
    <property type="term" value="F:calcium ion binding"/>
    <property type="evidence" value="ECO:0007669"/>
    <property type="project" value="InterPro"/>
</dbReference>
<dbReference type="SMART" id="SM00642">
    <property type="entry name" value="Aamy"/>
    <property type="match status" value="1"/>
</dbReference>
<evidence type="ECO:0000313" key="10">
    <source>
        <dbReference type="EMBL" id="AKJ00982.1"/>
    </source>
</evidence>
<proteinExistence type="inferred from homology"/>
<evidence type="ECO:0000313" key="13">
    <source>
        <dbReference type="Proteomes" id="UP000256345"/>
    </source>
</evidence>
<dbReference type="EMBL" id="CP011509">
    <property type="protein sequence ID" value="AKJ00982.1"/>
    <property type="molecule type" value="Genomic_DNA"/>
</dbReference>
<evidence type="ECO:0000256" key="7">
    <source>
        <dbReference type="SAM" id="SignalP"/>
    </source>
</evidence>
<organism evidence="10 12">
    <name type="scientific">Archangium gephyra</name>
    <dbReference type="NCBI Taxonomy" id="48"/>
    <lineage>
        <taxon>Bacteria</taxon>
        <taxon>Pseudomonadati</taxon>
        <taxon>Myxococcota</taxon>
        <taxon>Myxococcia</taxon>
        <taxon>Myxococcales</taxon>
        <taxon>Cystobacterineae</taxon>
        <taxon>Archangiaceae</taxon>
        <taxon>Archangium</taxon>
    </lineage>
</organism>
<keyword evidence="13" id="KW-1185">Reference proteome</keyword>
<dbReference type="InterPro" id="IPR006047">
    <property type="entry name" value="GH13_cat_dom"/>
</dbReference>
<comment type="catalytic activity">
    <reaction evidence="6">
        <text>Endohydrolysis of (1-&gt;4)-alpha-D-glucosidic linkages in polysaccharides containing three or more (1-&gt;4)-alpha-linked D-glucose units.</text>
        <dbReference type="EC" id="3.2.1.1"/>
    </reaction>
</comment>
<dbReference type="EMBL" id="QUMU01000012">
    <property type="protein sequence ID" value="REG26147.1"/>
    <property type="molecule type" value="Genomic_DNA"/>
</dbReference>
<keyword evidence="4 6" id="KW-0326">Glycosidase</keyword>
<sequence length="420" mass="45687">MFAKKVFGGMLSLSWALGLVASTAAFAGPLDGNSSDVMLQGFHWRSTETYPWWGVVQGKASDIKASGFTMVWFPPSGDSAAKEGYLPRQLYVQNSSYGTDAQLKSAIGSLHTYGVKAIADIVVNHRVGTTNWADFTNPTWGSWSVVKGDEWTSATGNYDTGDGFSAARDLDHTNGTVQSDLKGWMNWLKSSIGYDGWRYDYVKGYGGSYVGGYNSATVPYFSVGELWTDLNLNDVNPHRQLIMNWINATGGNSGAFDFTTKGILQQAVQYNEFWRLKASDGKPQGAIGWWPAKSVTFIDNHDTGPSSPSGGQNHWPFPSDKVMQGYAYILTHPGIPCVYWVHFYDWGHAAAIKSLIAARKEKGVTSTSAVSIQAADTSKYAAIITGNSGSLAMKIGYGSWSPGTGWTLVNSGTNWAVWKK</sequence>
<dbReference type="SMART" id="SM00810">
    <property type="entry name" value="Alpha-amyl_C2"/>
    <property type="match status" value="1"/>
</dbReference>
<evidence type="ECO:0000256" key="1">
    <source>
        <dbReference type="ARBA" id="ARBA00008061"/>
    </source>
</evidence>
<dbReference type="InterPro" id="IPR012850">
    <property type="entry name" value="A-amylase_bs_C"/>
</dbReference>
<dbReference type="InterPro" id="IPR017853">
    <property type="entry name" value="GH"/>
</dbReference>
<feature type="domain" description="Alpha-amylase C-terminal beta-sheet" evidence="9">
    <location>
        <begin position="360"/>
        <end position="420"/>
    </location>
</feature>
<dbReference type="Proteomes" id="UP000035579">
    <property type="component" value="Chromosome"/>
</dbReference>
<dbReference type="Proteomes" id="UP000256345">
    <property type="component" value="Unassembled WGS sequence"/>
</dbReference>
<evidence type="ECO:0000259" key="8">
    <source>
        <dbReference type="SMART" id="SM00642"/>
    </source>
</evidence>
<dbReference type="Pfam" id="PF00128">
    <property type="entry name" value="Alpha-amylase"/>
    <property type="match status" value="1"/>
</dbReference>
<reference evidence="11 13" key="2">
    <citation type="submission" date="2018-08" db="EMBL/GenBank/DDBJ databases">
        <title>Genomic Encyclopedia of Archaeal and Bacterial Type Strains, Phase II (KMG-II): from individual species to whole genera.</title>
        <authorList>
            <person name="Goeker M."/>
        </authorList>
    </citation>
    <scope>NUCLEOTIDE SEQUENCE [LARGE SCALE GENOMIC DNA]</scope>
    <source>
        <strain evidence="11 13">DSM 2261</strain>
    </source>
</reference>
<dbReference type="Gene3D" id="3.20.20.80">
    <property type="entry name" value="Glycosidases"/>
    <property type="match status" value="1"/>
</dbReference>
<keyword evidence="3 6" id="KW-0119">Carbohydrate metabolism</keyword>
<evidence type="ECO:0000259" key="9">
    <source>
        <dbReference type="SMART" id="SM00810"/>
    </source>
</evidence>
<dbReference type="SUPFAM" id="SSF51445">
    <property type="entry name" value="(Trans)glycosidases"/>
    <property type="match status" value="1"/>
</dbReference>
<dbReference type="Gene3D" id="2.60.40.1180">
    <property type="entry name" value="Golgi alpha-mannosidase II"/>
    <property type="match status" value="1"/>
</dbReference>
<name>A0AAC8Q4Z2_9BACT</name>
<dbReference type="PRINTS" id="PR00110">
    <property type="entry name" value="ALPHAAMYLASE"/>
</dbReference>
<dbReference type="EC" id="3.2.1.1" evidence="6"/>
<protein>
    <recommendedName>
        <fullName evidence="6">Alpha-amylase</fullName>
        <ecNumber evidence="6">3.2.1.1</ecNumber>
    </recommendedName>
</protein>
<dbReference type="AlphaFoldDB" id="A0AAC8Q4Z2"/>
<evidence type="ECO:0000256" key="5">
    <source>
        <dbReference type="RuleBase" id="RU003615"/>
    </source>
</evidence>
<evidence type="ECO:0000256" key="4">
    <source>
        <dbReference type="ARBA" id="ARBA00023295"/>
    </source>
</evidence>
<dbReference type="InterPro" id="IPR006046">
    <property type="entry name" value="Alpha_amylase"/>
</dbReference>
<dbReference type="PANTHER" id="PTHR43447">
    <property type="entry name" value="ALPHA-AMYLASE"/>
    <property type="match status" value="1"/>
</dbReference>
<evidence type="ECO:0000313" key="11">
    <source>
        <dbReference type="EMBL" id="REG26147.1"/>
    </source>
</evidence>
<dbReference type="GO" id="GO:0004556">
    <property type="term" value="F:alpha-amylase activity"/>
    <property type="evidence" value="ECO:0007669"/>
    <property type="project" value="UniProtKB-UniRule"/>
</dbReference>
<evidence type="ECO:0000256" key="2">
    <source>
        <dbReference type="ARBA" id="ARBA00022801"/>
    </source>
</evidence>
<dbReference type="CDD" id="cd11314">
    <property type="entry name" value="AmyAc_arch_bac_plant_AmyA"/>
    <property type="match status" value="1"/>
</dbReference>
<feature type="domain" description="Glycosyl hydrolase family 13 catalytic" evidence="8">
    <location>
        <begin position="36"/>
        <end position="359"/>
    </location>
</feature>
<dbReference type="KEGG" id="age:AA314_02608"/>
<evidence type="ECO:0000313" key="12">
    <source>
        <dbReference type="Proteomes" id="UP000035579"/>
    </source>
</evidence>
<accession>A0AAC8Q4Z2</accession>
<feature type="signal peptide" evidence="7">
    <location>
        <begin position="1"/>
        <end position="27"/>
    </location>
</feature>
<evidence type="ECO:0000256" key="6">
    <source>
        <dbReference type="RuleBase" id="RU361134"/>
    </source>
</evidence>
<comment type="similarity">
    <text evidence="1 5">Belongs to the glycosyl hydrolase 13 family.</text>
</comment>
<dbReference type="InterPro" id="IPR013780">
    <property type="entry name" value="Glyco_hydro_b"/>
</dbReference>
<keyword evidence="7" id="KW-0732">Signal</keyword>
<reference evidence="10 12" key="1">
    <citation type="submission" date="2015-05" db="EMBL/GenBank/DDBJ databases">
        <title>Genome assembly of Archangium gephyra DSM 2261.</title>
        <authorList>
            <person name="Sharma G."/>
            <person name="Subramanian S."/>
        </authorList>
    </citation>
    <scope>NUCLEOTIDE SEQUENCE [LARGE SCALE GENOMIC DNA]</scope>
    <source>
        <strain evidence="10 12">DSM 2261</strain>
    </source>
</reference>
<gene>
    <name evidence="10" type="ORF">AA314_02608</name>
    <name evidence="11" type="ORF">ATI61_112242</name>
</gene>
<evidence type="ECO:0000256" key="3">
    <source>
        <dbReference type="ARBA" id="ARBA00023277"/>
    </source>
</evidence>
<dbReference type="Pfam" id="PF07821">
    <property type="entry name" value="Alpha-amyl_C2"/>
    <property type="match status" value="1"/>
</dbReference>
<keyword evidence="2 6" id="KW-0378">Hydrolase</keyword>
<dbReference type="GO" id="GO:0005975">
    <property type="term" value="P:carbohydrate metabolic process"/>
    <property type="evidence" value="ECO:0007669"/>
    <property type="project" value="InterPro"/>
</dbReference>